<dbReference type="PANTHER" id="PTHR34571:SF1">
    <property type="entry name" value="(S)-UREIDOGLYCINE AMINOHYDROLASE"/>
    <property type="match status" value="1"/>
</dbReference>
<protein>
    <submittedName>
        <fullName evidence="1">Uncharacterized protein</fullName>
    </submittedName>
</protein>
<gene>
    <name evidence="1" type="ORF">B296_00014189</name>
</gene>
<evidence type="ECO:0000313" key="1">
    <source>
        <dbReference type="EMBL" id="RRT50093.1"/>
    </source>
</evidence>
<dbReference type="EMBL" id="AMZH03012959">
    <property type="protein sequence ID" value="RRT50093.1"/>
    <property type="molecule type" value="Genomic_DNA"/>
</dbReference>
<name>A0A426YEG9_ENSVE</name>
<proteinExistence type="predicted"/>
<dbReference type="AlphaFoldDB" id="A0A426YEG9"/>
<dbReference type="InterPro" id="IPR017627">
    <property type="entry name" value="UGHY"/>
</dbReference>
<accession>A0A426YEG9</accession>
<dbReference type="InterPro" id="IPR014710">
    <property type="entry name" value="RmlC-like_jellyroll"/>
</dbReference>
<reference evidence="1 2" key="1">
    <citation type="journal article" date="2014" name="Agronomy (Basel)">
        <title>A Draft Genome Sequence for Ensete ventricosum, the Drought-Tolerant Tree Against Hunger.</title>
        <authorList>
            <person name="Harrison J."/>
            <person name="Moore K.A."/>
            <person name="Paszkiewicz K."/>
            <person name="Jones T."/>
            <person name="Grant M."/>
            <person name="Ambacheew D."/>
            <person name="Muzemil S."/>
            <person name="Studholme D.J."/>
        </authorList>
    </citation>
    <scope>NUCLEOTIDE SEQUENCE [LARGE SCALE GENOMIC DNA]</scope>
</reference>
<dbReference type="PANTHER" id="PTHR34571">
    <property type="entry name" value="(S)-UREIDOGLYCINE AMINOHYDROLASE"/>
    <property type="match status" value="1"/>
</dbReference>
<dbReference type="Proteomes" id="UP000287651">
    <property type="component" value="Unassembled WGS sequence"/>
</dbReference>
<dbReference type="GO" id="GO:0071522">
    <property type="term" value="F:ureidoglycine aminohydrolase activity"/>
    <property type="evidence" value="ECO:0007669"/>
    <property type="project" value="InterPro"/>
</dbReference>
<feature type="non-terminal residue" evidence="1">
    <location>
        <position position="1"/>
    </location>
</feature>
<sequence>EGFCSVPPSVVAESISKPLYWKVTNPTLSPSNLQGLELLDKLLGMNSKVNTLGAYLITPAIGAHFSMYLAKMQENSRSGLPPKDVERFHLLVFEVRKLLPTSAPYDFNVHVSYYKQLLYQLLHN</sequence>
<comment type="caution">
    <text evidence="1">The sequence shown here is derived from an EMBL/GenBank/DDBJ whole genome shotgun (WGS) entry which is preliminary data.</text>
</comment>
<dbReference type="Gene3D" id="2.60.120.10">
    <property type="entry name" value="Jelly Rolls"/>
    <property type="match status" value="1"/>
</dbReference>
<evidence type="ECO:0000313" key="2">
    <source>
        <dbReference type="Proteomes" id="UP000287651"/>
    </source>
</evidence>
<organism evidence="1 2">
    <name type="scientific">Ensete ventricosum</name>
    <name type="common">Abyssinian banana</name>
    <name type="synonym">Musa ensete</name>
    <dbReference type="NCBI Taxonomy" id="4639"/>
    <lineage>
        <taxon>Eukaryota</taxon>
        <taxon>Viridiplantae</taxon>
        <taxon>Streptophyta</taxon>
        <taxon>Embryophyta</taxon>
        <taxon>Tracheophyta</taxon>
        <taxon>Spermatophyta</taxon>
        <taxon>Magnoliopsida</taxon>
        <taxon>Liliopsida</taxon>
        <taxon>Zingiberales</taxon>
        <taxon>Musaceae</taxon>
        <taxon>Ensete</taxon>
    </lineage>
</organism>